<proteinExistence type="predicted"/>
<dbReference type="InterPro" id="IPR001387">
    <property type="entry name" value="Cro/C1-type_HTH"/>
</dbReference>
<feature type="domain" description="HTH cro/C1-type" evidence="2">
    <location>
        <begin position="96"/>
        <end position="151"/>
    </location>
</feature>
<keyword evidence="4" id="KW-1185">Reference proteome</keyword>
<dbReference type="GO" id="GO:0003677">
    <property type="term" value="F:DNA binding"/>
    <property type="evidence" value="ECO:0007669"/>
    <property type="project" value="UniProtKB-KW"/>
</dbReference>
<dbReference type="Proteomes" id="UP000067399">
    <property type="component" value="Chromosome"/>
</dbReference>
<reference evidence="3 4" key="2">
    <citation type="journal article" date="2016" name="ISME J.">
        <title>Heterogeneous composition of key metabolic gene clusters in a vent mussel symbiont population.</title>
        <authorList>
            <person name="Ikuta T."/>
            <person name="Takaki Y."/>
            <person name="Nagai Y."/>
            <person name="Shimamura S."/>
            <person name="Tsuda M."/>
            <person name="Kawagucci S."/>
            <person name="Aoki Y."/>
            <person name="Inoue K."/>
            <person name="Teruya M."/>
            <person name="Satou K."/>
            <person name="Teruya K."/>
            <person name="Shimoji M."/>
            <person name="Tamotsu H."/>
            <person name="Hirano T."/>
            <person name="Maruyama T."/>
            <person name="Yoshida T."/>
        </authorList>
    </citation>
    <scope>NUCLEOTIDE SEQUENCE [LARGE SCALE GENOMIC DNA]</scope>
    <source>
        <strain evidence="3 4">Myojin Knoll</strain>
    </source>
</reference>
<evidence type="ECO:0000313" key="4">
    <source>
        <dbReference type="Proteomes" id="UP000067399"/>
    </source>
</evidence>
<dbReference type="Pfam" id="PF01381">
    <property type="entry name" value="HTH_3"/>
    <property type="match status" value="1"/>
</dbReference>
<dbReference type="SUPFAM" id="SSF47413">
    <property type="entry name" value="lambda repressor-like DNA-binding domains"/>
    <property type="match status" value="2"/>
</dbReference>
<dbReference type="Gene3D" id="1.10.260.40">
    <property type="entry name" value="lambda repressor-like DNA-binding domains"/>
    <property type="match status" value="1"/>
</dbReference>
<dbReference type="SMART" id="SM00530">
    <property type="entry name" value="HTH_XRE"/>
    <property type="match status" value="2"/>
</dbReference>
<dbReference type="InterPro" id="IPR010982">
    <property type="entry name" value="Lambda_DNA-bd_dom_sf"/>
</dbReference>
<evidence type="ECO:0000313" key="3">
    <source>
        <dbReference type="EMBL" id="BAS68396.1"/>
    </source>
</evidence>
<evidence type="ECO:0000256" key="1">
    <source>
        <dbReference type="ARBA" id="ARBA00023125"/>
    </source>
</evidence>
<dbReference type="AlphaFoldDB" id="A0A0P0UT61"/>
<dbReference type="PANTHER" id="PTHR46558:SF4">
    <property type="entry name" value="DNA-BIDING PHAGE PROTEIN"/>
    <property type="match status" value="1"/>
</dbReference>
<dbReference type="OrthoDB" id="9798761at2"/>
<keyword evidence="1" id="KW-0238">DNA-binding</keyword>
<dbReference type="KEGG" id="ebh:BSEPE_1418"/>
<sequence length="151" mass="17630">MPFLILKAQKPIANMPTELVTIGDHIRAKRLKSTEPLKETASKIGVNQWTLMNWEKHRTKNIPAKYYPKIMEYLTYCPLIQDAEIKNTPKTLGQKIKLHRLHQGLNQKKFAKLLKVDPTTVKFWESGERKPSIKTVQKLIKIMGIFDFQKF</sequence>
<reference evidence="3 4" key="1">
    <citation type="journal article" date="2000" name="Mar. Ecol. Prog. Ser.">
        <title>Phylogenetic characterization of endosymbionts in three hydrothermal vent mussels: influence on host distributions.</title>
        <authorList>
            <person name="Fujiwara Y."/>
            <person name="Takai K."/>
            <person name="Uematsu K."/>
            <person name="Tsuchida S."/>
            <person name="Hunt J.C."/>
            <person name="Hashimoto J."/>
        </authorList>
    </citation>
    <scope>NUCLEOTIDE SEQUENCE [LARGE SCALE GENOMIC DNA]</scope>
    <source>
        <strain evidence="3 4">Myojin Knoll</strain>
    </source>
</reference>
<dbReference type="CDD" id="cd00093">
    <property type="entry name" value="HTH_XRE"/>
    <property type="match status" value="1"/>
</dbReference>
<dbReference type="RefSeq" id="WP_066045625.1">
    <property type="nucleotide sequence ID" value="NZ_AP013042.1"/>
</dbReference>
<name>A0A0P0UT61_9GAMM</name>
<dbReference type="PROSITE" id="PS50943">
    <property type="entry name" value="HTH_CROC1"/>
    <property type="match status" value="1"/>
</dbReference>
<organism evidence="3 4">
    <name type="scientific">endosymbiont of Bathymodiolus septemdierum str. Myojin knoll</name>
    <dbReference type="NCBI Taxonomy" id="1303921"/>
    <lineage>
        <taxon>Bacteria</taxon>
        <taxon>Pseudomonadati</taxon>
        <taxon>Pseudomonadota</taxon>
        <taxon>Gammaproteobacteria</taxon>
        <taxon>sulfur-oxidizing symbionts</taxon>
    </lineage>
</organism>
<dbReference type="STRING" id="1303921.BSEPE_1418"/>
<accession>A0A0P0UT61</accession>
<dbReference type="PANTHER" id="PTHR46558">
    <property type="entry name" value="TRACRIPTIONAL REGULATORY PROTEIN-RELATED-RELATED"/>
    <property type="match status" value="1"/>
</dbReference>
<dbReference type="EMBL" id="AP013042">
    <property type="protein sequence ID" value="BAS68396.1"/>
    <property type="molecule type" value="Genomic_DNA"/>
</dbReference>
<gene>
    <name evidence="3" type="ORF">BSEPE_1418</name>
</gene>
<protein>
    <submittedName>
        <fullName evidence="3">XRE family transcriptional regulator</fullName>
    </submittedName>
</protein>
<evidence type="ECO:0000259" key="2">
    <source>
        <dbReference type="PROSITE" id="PS50943"/>
    </source>
</evidence>